<evidence type="ECO:0000313" key="3">
    <source>
        <dbReference type="EMBL" id="GFH53103.1"/>
    </source>
</evidence>
<keyword evidence="1" id="KW-0472">Membrane</keyword>
<dbReference type="Proteomes" id="UP001054902">
    <property type="component" value="Unassembled WGS sequence"/>
</dbReference>
<organism evidence="3 4">
    <name type="scientific">Chaetoceros tenuissimus</name>
    <dbReference type="NCBI Taxonomy" id="426638"/>
    <lineage>
        <taxon>Eukaryota</taxon>
        <taxon>Sar</taxon>
        <taxon>Stramenopiles</taxon>
        <taxon>Ochrophyta</taxon>
        <taxon>Bacillariophyta</taxon>
        <taxon>Coscinodiscophyceae</taxon>
        <taxon>Chaetocerotophycidae</taxon>
        <taxon>Chaetocerotales</taxon>
        <taxon>Chaetocerotaceae</taxon>
        <taxon>Chaetoceros</taxon>
    </lineage>
</organism>
<evidence type="ECO:0000256" key="1">
    <source>
        <dbReference type="SAM" id="Phobius"/>
    </source>
</evidence>
<feature type="transmembrane region" description="Helical" evidence="1">
    <location>
        <begin position="77"/>
        <end position="96"/>
    </location>
</feature>
<dbReference type="PANTHER" id="PTHR32026">
    <property type="entry name" value="METHYLTRANSFERASE-LIKE PROTEIN 24"/>
    <property type="match status" value="1"/>
</dbReference>
<dbReference type="EMBL" id="BLLK01000046">
    <property type="protein sequence ID" value="GFH53103.1"/>
    <property type="molecule type" value="Genomic_DNA"/>
</dbReference>
<proteinExistence type="predicted"/>
<evidence type="ECO:0000259" key="2">
    <source>
        <dbReference type="Pfam" id="PF13383"/>
    </source>
</evidence>
<evidence type="ECO:0000313" key="4">
    <source>
        <dbReference type="Proteomes" id="UP001054902"/>
    </source>
</evidence>
<gene>
    <name evidence="3" type="ORF">CTEN210_09579</name>
</gene>
<keyword evidence="4" id="KW-1185">Reference proteome</keyword>
<dbReference type="Pfam" id="PF13383">
    <property type="entry name" value="Methyltransf_22"/>
    <property type="match status" value="1"/>
</dbReference>
<reference evidence="3 4" key="1">
    <citation type="journal article" date="2021" name="Sci. Rep.">
        <title>The genome of the diatom Chaetoceros tenuissimus carries an ancient integrated fragment of an extant virus.</title>
        <authorList>
            <person name="Hongo Y."/>
            <person name="Kimura K."/>
            <person name="Takaki Y."/>
            <person name="Yoshida Y."/>
            <person name="Baba S."/>
            <person name="Kobayashi G."/>
            <person name="Nagasaki K."/>
            <person name="Hano T."/>
            <person name="Tomaru Y."/>
        </authorList>
    </citation>
    <scope>NUCLEOTIDE SEQUENCE [LARGE SCALE GENOMIC DNA]</scope>
    <source>
        <strain evidence="3 4">NIES-3715</strain>
    </source>
</reference>
<dbReference type="AlphaFoldDB" id="A0AAD3H7R0"/>
<dbReference type="PANTHER" id="PTHR32026:SF27">
    <property type="entry name" value="METHYLTRANSFERASE FKBM DOMAIN-CONTAINING PROTEIN-RELATED"/>
    <property type="match status" value="1"/>
</dbReference>
<feature type="domain" description="Methyltransferase" evidence="2">
    <location>
        <begin position="103"/>
        <end position="424"/>
    </location>
</feature>
<protein>
    <recommendedName>
        <fullName evidence="2">Methyltransferase domain-containing protein</fullName>
    </recommendedName>
</protein>
<keyword evidence="1" id="KW-0812">Transmembrane</keyword>
<dbReference type="InterPro" id="IPR026913">
    <property type="entry name" value="METTL24"/>
</dbReference>
<comment type="caution">
    <text evidence="3">The sequence shown here is derived from an EMBL/GenBank/DDBJ whole genome shotgun (WGS) entry which is preliminary data.</text>
</comment>
<name>A0AAD3H7R0_9STRA</name>
<dbReference type="InterPro" id="IPR025714">
    <property type="entry name" value="Methyltranfer_dom"/>
</dbReference>
<accession>A0AAD3H7R0</accession>
<sequence length="431" mass="50358">MSLRSAPSANEEVEELPLTLNNEFDDKSAITTTRKPVSKLRMKLLSAIDFIENQIENSHTIPVKIKRVIHEFKHTNNLLYGALGLFTFIFLIKHLFHTELNSYRESFGLLEVSNQDWDRIKRMNKRTEKHKFDKLSYIDDPHVWYQYNYPRNFICPNEQKIGKIITGTDINKHQIQDYDGYLGDGKWLCNPKGIVNTVKERMKRTSFQKFLQALGHKYPSKNSCLIYSIGVNGNGLHFEKGIQKLLSHAAGNCNQKGECKPFCEIHIFDPGRYHEQMLFEEGIIYHDFGIVSSVSLARTDAENMDNPGESEMRQHFKSFQETVIELGHVGHVIDVMKVDCKMCEWGIYDDWFDREYPESSKHHRRHRKAGVTSINQLLVEVHGTPEEYVNDFFERIEEEHYAIFHKDSDTQIFQGTSQDYAFLKLDKSFFK</sequence>
<keyword evidence="1" id="KW-1133">Transmembrane helix</keyword>